<feature type="compositionally biased region" description="Polar residues" evidence="1">
    <location>
        <begin position="81"/>
        <end position="91"/>
    </location>
</feature>
<gene>
    <name evidence="2" type="ORF">GTHE00462_LOCUS29401</name>
</gene>
<dbReference type="EMBL" id="HBKN01037496">
    <property type="protein sequence ID" value="CAE2324488.1"/>
    <property type="molecule type" value="Transcribed_RNA"/>
</dbReference>
<feature type="region of interest" description="Disordered" evidence="1">
    <location>
        <begin position="182"/>
        <end position="209"/>
    </location>
</feature>
<evidence type="ECO:0000256" key="1">
    <source>
        <dbReference type="SAM" id="MobiDB-lite"/>
    </source>
</evidence>
<proteinExistence type="predicted"/>
<sequence length="338" mass="37442">MRRALEGLACFLIALAMLLGTTVYRVRQKSQAVLLQSSQKSSWAVDPKHKARTRLALKKLERNLEGELSSVKTILSRLDSSRGQTSNTMSLSEKKASKHAPQETSKGKTEEQDIMVPDAAWRKRTMQQGALRGDTVKKQLKRVLEKDLLDKIEKNTSWKSMQEIENAIKFADYLKAHPLSSPPRVKRSTLDTATAAEPTGGEGGSSGSDSVIKVHFKREEHSISEADYKQLEEDLIRLYIDLNKDKSAGAANEGVQVGSAAKAGGAGIKQLSQQFVGGAQGTQYVVQPGDRAIALSDEYGRKWAADEILREHGNFVHLPRKDELPLAVKPYWYSSLRK</sequence>
<dbReference type="AlphaFoldDB" id="A0A7S4P606"/>
<evidence type="ECO:0000313" key="2">
    <source>
        <dbReference type="EMBL" id="CAE2324488.1"/>
    </source>
</evidence>
<feature type="region of interest" description="Disordered" evidence="1">
    <location>
        <begin position="79"/>
        <end position="112"/>
    </location>
</feature>
<reference evidence="2" key="1">
    <citation type="submission" date="2021-01" db="EMBL/GenBank/DDBJ databases">
        <authorList>
            <person name="Corre E."/>
            <person name="Pelletier E."/>
            <person name="Niang G."/>
            <person name="Scheremetjew M."/>
            <person name="Finn R."/>
            <person name="Kale V."/>
            <person name="Holt S."/>
            <person name="Cochrane G."/>
            <person name="Meng A."/>
            <person name="Brown T."/>
            <person name="Cohen L."/>
        </authorList>
    </citation>
    <scope>NUCLEOTIDE SEQUENCE</scope>
    <source>
        <strain evidence="2">CCMP 2712</strain>
    </source>
</reference>
<name>A0A7S4P606_GUITH</name>
<organism evidence="2">
    <name type="scientific">Guillardia theta</name>
    <name type="common">Cryptophyte</name>
    <name type="synonym">Cryptomonas phi</name>
    <dbReference type="NCBI Taxonomy" id="55529"/>
    <lineage>
        <taxon>Eukaryota</taxon>
        <taxon>Cryptophyceae</taxon>
        <taxon>Pyrenomonadales</taxon>
        <taxon>Geminigeraceae</taxon>
        <taxon>Guillardia</taxon>
    </lineage>
</organism>
<protein>
    <submittedName>
        <fullName evidence="2">Uncharacterized protein</fullName>
    </submittedName>
</protein>
<accession>A0A7S4P606</accession>